<comment type="caution">
    <text evidence="2">The sequence shown here is derived from an EMBL/GenBank/DDBJ whole genome shotgun (WGS) entry which is preliminary data.</text>
</comment>
<feature type="compositionally biased region" description="Basic and acidic residues" evidence="1">
    <location>
        <begin position="45"/>
        <end position="61"/>
    </location>
</feature>
<sequence>MTFGTKNKNQQIQESCSRQDARDFSQQRWRGFSGKISACEGDGDQQEKNGHVDIADRAQPG</sequence>
<organism evidence="2">
    <name type="scientific">Planktothricoides sp. SpSt-374</name>
    <dbReference type="NCBI Taxonomy" id="2282167"/>
    <lineage>
        <taxon>Bacteria</taxon>
        <taxon>Bacillati</taxon>
        <taxon>Cyanobacteriota</taxon>
        <taxon>Cyanophyceae</taxon>
        <taxon>Oscillatoriophycideae</taxon>
        <taxon>Oscillatoriales</taxon>
        <taxon>Oscillatoriaceae</taxon>
        <taxon>Planktothricoides</taxon>
    </lineage>
</organism>
<proteinExistence type="predicted"/>
<gene>
    <name evidence="2" type="ORF">ENR15_21100</name>
</gene>
<name>A0A7C3ZWU4_9CYAN</name>
<evidence type="ECO:0000256" key="1">
    <source>
        <dbReference type="SAM" id="MobiDB-lite"/>
    </source>
</evidence>
<feature type="compositionally biased region" description="Polar residues" evidence="1">
    <location>
        <begin position="1"/>
        <end position="16"/>
    </location>
</feature>
<dbReference type="EMBL" id="DSPX01000210">
    <property type="protein sequence ID" value="HGG03066.1"/>
    <property type="molecule type" value="Genomic_DNA"/>
</dbReference>
<reference evidence="2" key="1">
    <citation type="journal article" date="2020" name="mSystems">
        <title>Genome- and Community-Level Interaction Insights into Carbon Utilization and Element Cycling Functions of Hydrothermarchaeota in Hydrothermal Sediment.</title>
        <authorList>
            <person name="Zhou Z."/>
            <person name="Liu Y."/>
            <person name="Xu W."/>
            <person name="Pan J."/>
            <person name="Luo Z.H."/>
            <person name="Li M."/>
        </authorList>
    </citation>
    <scope>NUCLEOTIDE SEQUENCE [LARGE SCALE GENOMIC DNA]</scope>
    <source>
        <strain evidence="2">SpSt-374</strain>
    </source>
</reference>
<evidence type="ECO:0000313" key="2">
    <source>
        <dbReference type="EMBL" id="HGG03066.1"/>
    </source>
</evidence>
<accession>A0A7C3ZWU4</accession>
<dbReference type="AlphaFoldDB" id="A0A7C3ZWU4"/>
<protein>
    <submittedName>
        <fullName evidence="2">Uncharacterized protein</fullName>
    </submittedName>
</protein>
<feature type="region of interest" description="Disordered" evidence="1">
    <location>
        <begin position="1"/>
        <end position="61"/>
    </location>
</feature>